<evidence type="ECO:0000313" key="2">
    <source>
        <dbReference type="EMBL" id="KAF6162453.1"/>
    </source>
</evidence>
<accession>A0A7J7N5S6</accession>
<reference evidence="2 3" key="1">
    <citation type="journal article" date="2020" name="IScience">
        <title>Genome Sequencing of the Endangered Kingdonia uniflora (Circaeasteraceae, Ranunculales) Reveals Potential Mechanisms of Evolutionary Specialization.</title>
        <authorList>
            <person name="Sun Y."/>
            <person name="Deng T."/>
            <person name="Zhang A."/>
            <person name="Moore M.J."/>
            <person name="Landis J.B."/>
            <person name="Lin N."/>
            <person name="Zhang H."/>
            <person name="Zhang X."/>
            <person name="Huang J."/>
            <person name="Zhang X."/>
            <person name="Sun H."/>
            <person name="Wang H."/>
        </authorList>
    </citation>
    <scope>NUCLEOTIDE SEQUENCE [LARGE SCALE GENOMIC DNA]</scope>
    <source>
        <strain evidence="2">TB1705</strain>
        <tissue evidence="2">Leaf</tissue>
    </source>
</reference>
<feature type="region of interest" description="Disordered" evidence="1">
    <location>
        <begin position="102"/>
        <end position="131"/>
    </location>
</feature>
<comment type="caution">
    <text evidence="2">The sequence shown here is derived from an EMBL/GenBank/DDBJ whole genome shotgun (WGS) entry which is preliminary data.</text>
</comment>
<feature type="compositionally biased region" description="Polar residues" evidence="1">
    <location>
        <begin position="15"/>
        <end position="24"/>
    </location>
</feature>
<organism evidence="2 3">
    <name type="scientific">Kingdonia uniflora</name>
    <dbReference type="NCBI Taxonomy" id="39325"/>
    <lineage>
        <taxon>Eukaryota</taxon>
        <taxon>Viridiplantae</taxon>
        <taxon>Streptophyta</taxon>
        <taxon>Embryophyta</taxon>
        <taxon>Tracheophyta</taxon>
        <taxon>Spermatophyta</taxon>
        <taxon>Magnoliopsida</taxon>
        <taxon>Ranunculales</taxon>
        <taxon>Circaeasteraceae</taxon>
        <taxon>Kingdonia</taxon>
    </lineage>
</organism>
<proteinExistence type="predicted"/>
<sequence length="276" mass="30695">MDREGHIDRNGAETARSNHASSYGSADDTVGQGTATVASSSSLEGNAAYDTGSDSWGYLQLLRAHAYCLSDQSRRAPMLLITRIPLETSAMAVRYAYPVHTRRHPGRQPPTSNCQTSSAAPSLPSAIDSPLSGIKPSSTAFIPVTTDDDLPISHRMFMAMWLTQMRNIGVKIDLVQLQLEDDIENNNIAEASHNRTADYAKLVVQEEGSWKLKARFKWLTNGDRNTRYFHTLSKIKLAKSQICMLEKDDGVILENQQAIQDYFVDFHNKKFTDANN</sequence>
<keyword evidence="3" id="KW-1185">Reference proteome</keyword>
<gene>
    <name evidence="2" type="ORF">GIB67_017341</name>
</gene>
<feature type="region of interest" description="Disordered" evidence="1">
    <location>
        <begin position="1"/>
        <end position="44"/>
    </location>
</feature>
<name>A0A7J7N5S6_9MAGN</name>
<dbReference type="Proteomes" id="UP000541444">
    <property type="component" value="Unassembled WGS sequence"/>
</dbReference>
<protein>
    <submittedName>
        <fullName evidence="2">Uncharacterized protein</fullName>
    </submittedName>
</protein>
<feature type="compositionally biased region" description="Basic and acidic residues" evidence="1">
    <location>
        <begin position="1"/>
        <end position="11"/>
    </location>
</feature>
<evidence type="ECO:0000313" key="3">
    <source>
        <dbReference type="Proteomes" id="UP000541444"/>
    </source>
</evidence>
<feature type="compositionally biased region" description="Polar residues" evidence="1">
    <location>
        <begin position="31"/>
        <end position="44"/>
    </location>
</feature>
<dbReference type="AlphaFoldDB" id="A0A7J7N5S6"/>
<dbReference type="EMBL" id="JACGCM010001029">
    <property type="protein sequence ID" value="KAF6162453.1"/>
    <property type="molecule type" value="Genomic_DNA"/>
</dbReference>
<evidence type="ECO:0000256" key="1">
    <source>
        <dbReference type="SAM" id="MobiDB-lite"/>
    </source>
</evidence>
<feature type="compositionally biased region" description="Polar residues" evidence="1">
    <location>
        <begin position="109"/>
        <end position="120"/>
    </location>
</feature>
<dbReference type="OrthoDB" id="1304154at2759"/>